<keyword evidence="4" id="KW-1185">Reference proteome</keyword>
<dbReference type="STRING" id="1121305.CLCOL_03730"/>
<evidence type="ECO:0000313" key="4">
    <source>
        <dbReference type="Proteomes" id="UP000075374"/>
    </source>
</evidence>
<dbReference type="EMBL" id="LTBB01000002">
    <property type="protein sequence ID" value="KYH29735.1"/>
    <property type="molecule type" value="Genomic_DNA"/>
</dbReference>
<accession>A0A151AQ44</accession>
<evidence type="ECO:0000259" key="2">
    <source>
        <dbReference type="Pfam" id="PF13205"/>
    </source>
</evidence>
<evidence type="ECO:0000256" key="1">
    <source>
        <dbReference type="ARBA" id="ARBA00022729"/>
    </source>
</evidence>
<name>A0A151AQ44_9CLOT</name>
<gene>
    <name evidence="3" type="ORF">CLCOL_03730</name>
</gene>
<organism evidence="3 4">
    <name type="scientific">Clostridium colicanis DSM 13634</name>
    <dbReference type="NCBI Taxonomy" id="1121305"/>
    <lineage>
        <taxon>Bacteria</taxon>
        <taxon>Bacillati</taxon>
        <taxon>Bacillota</taxon>
        <taxon>Clostridia</taxon>
        <taxon>Eubacteriales</taxon>
        <taxon>Clostridiaceae</taxon>
        <taxon>Clostridium</taxon>
    </lineage>
</organism>
<protein>
    <recommendedName>
        <fullName evidence="2">SbsA Ig-like domain-containing protein</fullName>
    </recommendedName>
</protein>
<comment type="caution">
    <text evidence="3">The sequence shown here is derived from an EMBL/GenBank/DDBJ whole genome shotgun (WGS) entry which is preliminary data.</text>
</comment>
<feature type="domain" description="SbsA Ig-like" evidence="2">
    <location>
        <begin position="333"/>
        <end position="419"/>
    </location>
</feature>
<dbReference type="RefSeq" id="WP_061857311.1">
    <property type="nucleotide sequence ID" value="NZ_LTBB01000002.1"/>
</dbReference>
<evidence type="ECO:0000313" key="3">
    <source>
        <dbReference type="EMBL" id="KYH29735.1"/>
    </source>
</evidence>
<dbReference type="PATRIC" id="fig|1121305.3.peg.374"/>
<proteinExistence type="predicted"/>
<sequence>MKNKYSFISKTIFFLVFALVLSITVFIDKAFALTDSRVDKLKYKFTTITSTSFTMEITEDSAASNRFDGKVHYLVWDNGNGKINPKSIADEAGKSVEEIILNPQECDATKKYVSKGSKKITGTLAASISASNLNINHQYSVYIMVEIGGQYYEFDNLKGIRFNTDPFSKVTEFEIGDSGEHIDKNDPLSVVRGVTSNREGELKIYFDSDAKLVNEGKGIRLLEMSTKEDFIDECKIENKTLTIYYKPLRENQQYVLIVDGNEIMRDNSGVPGIFNVTSQPGLSSVAFYTEKRPTLVNVFFNPGNDNVNFESSPFYMANTNPIYQIPDLIGVNKIGVGVNQALVLSFDDRIEAAADILSKISIDRTPYHPDLRYNVEISENGMDLLITFDTDHPDRMLNFNTKYTVTIEAGAIRDIYGGEHCENEEIKIIFKTVDGFNNAFLQSSAQDLNNGIFRDYSTHNIAVKIPKVYIKQLETIHYRNGLIPDEQVAPNLTNIDIEADEDVYYMKIVTNRGIRPKVYRGANDKFSVAFAGLNADISTIEVYAYDSYGKILERRSFKLQGAPGAEFKSDYVPEISPIFGTTISFYDLMKDPTSLQQIIEQIPLSELDRIGVFYPYFSPYNLIK</sequence>
<keyword evidence="1" id="KW-0732">Signal</keyword>
<dbReference type="Proteomes" id="UP000075374">
    <property type="component" value="Unassembled WGS sequence"/>
</dbReference>
<dbReference type="AlphaFoldDB" id="A0A151AQ44"/>
<dbReference type="InterPro" id="IPR032812">
    <property type="entry name" value="SbsA_Ig"/>
</dbReference>
<reference evidence="3 4" key="1">
    <citation type="submission" date="2016-02" db="EMBL/GenBank/DDBJ databases">
        <title>Genome sequence of Clostridium colicanis DSM 13634.</title>
        <authorList>
            <person name="Poehlein A."/>
            <person name="Daniel R."/>
        </authorList>
    </citation>
    <scope>NUCLEOTIDE SEQUENCE [LARGE SCALE GENOMIC DNA]</scope>
    <source>
        <strain evidence="3 4">DSM 13634</strain>
    </source>
</reference>
<dbReference type="Pfam" id="PF13205">
    <property type="entry name" value="Big_5"/>
    <property type="match status" value="1"/>
</dbReference>